<accession>A0A8H7N286</accession>
<dbReference type="Proteomes" id="UP000616885">
    <property type="component" value="Unassembled WGS sequence"/>
</dbReference>
<proteinExistence type="predicted"/>
<reference evidence="1" key="1">
    <citation type="submission" date="2020-10" db="EMBL/GenBank/DDBJ databases">
        <title>High-Quality Genome Resource of Clonostachys rosea strain S41 by Oxford Nanopore Long-Read Sequencing.</title>
        <authorList>
            <person name="Wang H."/>
        </authorList>
    </citation>
    <scope>NUCLEOTIDE SEQUENCE</scope>
    <source>
        <strain evidence="1">S41</strain>
    </source>
</reference>
<evidence type="ECO:0000313" key="1">
    <source>
        <dbReference type="EMBL" id="KAF9745649.1"/>
    </source>
</evidence>
<dbReference type="AlphaFoldDB" id="A0A8H7N286"/>
<evidence type="ECO:0000313" key="2">
    <source>
        <dbReference type="Proteomes" id="UP000616885"/>
    </source>
</evidence>
<gene>
    <name evidence="1" type="ORF">IM811_003950</name>
</gene>
<sequence length="149" mass="16812">MFTNRSGQAKARKSNSWTLRLVCELLTSSHVRAAQPRVSKQHNLLTGIRQGGLLLGFLACLELADVVHRFRISVDSRSSNPSHCPPLPRVNLAWSCQATYLHGRLIELDALYEWGFGLWRACPSCQLTVHGFQCRFLEEEKKSAMGIYV</sequence>
<protein>
    <submittedName>
        <fullName evidence="1">Uncharacterized protein</fullName>
    </submittedName>
</protein>
<organism evidence="1 2">
    <name type="scientific">Bionectria ochroleuca</name>
    <name type="common">Gliocladium roseum</name>
    <dbReference type="NCBI Taxonomy" id="29856"/>
    <lineage>
        <taxon>Eukaryota</taxon>
        <taxon>Fungi</taxon>
        <taxon>Dikarya</taxon>
        <taxon>Ascomycota</taxon>
        <taxon>Pezizomycotina</taxon>
        <taxon>Sordariomycetes</taxon>
        <taxon>Hypocreomycetidae</taxon>
        <taxon>Hypocreales</taxon>
        <taxon>Bionectriaceae</taxon>
        <taxon>Clonostachys</taxon>
    </lineage>
</organism>
<comment type="caution">
    <text evidence="1">The sequence shown here is derived from an EMBL/GenBank/DDBJ whole genome shotgun (WGS) entry which is preliminary data.</text>
</comment>
<dbReference type="EMBL" id="JADCTT010000012">
    <property type="protein sequence ID" value="KAF9745649.1"/>
    <property type="molecule type" value="Genomic_DNA"/>
</dbReference>
<name>A0A8H7N286_BIOOC</name>